<dbReference type="GO" id="GO:0004803">
    <property type="term" value="F:transposase activity"/>
    <property type="evidence" value="ECO:0007669"/>
    <property type="project" value="InterPro"/>
</dbReference>
<keyword evidence="4" id="KW-1185">Reference proteome</keyword>
<evidence type="ECO:0000313" key="4">
    <source>
        <dbReference type="Proteomes" id="UP000266441"/>
    </source>
</evidence>
<dbReference type="InterPro" id="IPR002525">
    <property type="entry name" value="Transp_IS110-like_N"/>
</dbReference>
<dbReference type="Proteomes" id="UP000266441">
    <property type="component" value="Unassembled WGS sequence"/>
</dbReference>
<organism evidence="3 4">
    <name type="scientific">Mariniphaga sediminis</name>
    <dbReference type="NCBI Taxonomy" id="1628158"/>
    <lineage>
        <taxon>Bacteria</taxon>
        <taxon>Pseudomonadati</taxon>
        <taxon>Bacteroidota</taxon>
        <taxon>Bacteroidia</taxon>
        <taxon>Marinilabiliales</taxon>
        <taxon>Prolixibacteraceae</taxon>
        <taxon>Mariniphaga</taxon>
    </lineage>
</organism>
<evidence type="ECO:0000259" key="2">
    <source>
        <dbReference type="Pfam" id="PF02371"/>
    </source>
</evidence>
<dbReference type="PANTHER" id="PTHR33055:SF15">
    <property type="entry name" value="TRANSPOSASE-RELATED"/>
    <property type="match status" value="1"/>
</dbReference>
<dbReference type="Pfam" id="PF01548">
    <property type="entry name" value="DEDD_Tnp_IS110"/>
    <property type="match status" value="1"/>
</dbReference>
<dbReference type="OrthoDB" id="9815354at2"/>
<dbReference type="InterPro" id="IPR047650">
    <property type="entry name" value="Transpos_IS110"/>
</dbReference>
<feature type="domain" description="Transposase IS116/IS110/IS902 C-terminal" evidence="2">
    <location>
        <begin position="256"/>
        <end position="341"/>
    </location>
</feature>
<dbReference type="InterPro" id="IPR003346">
    <property type="entry name" value="Transposase_20"/>
</dbReference>
<gene>
    <name evidence="3" type="ORF">D1164_23570</name>
</gene>
<dbReference type="PANTHER" id="PTHR33055">
    <property type="entry name" value="TRANSPOSASE FOR INSERTION SEQUENCE ELEMENT IS1111A"/>
    <property type="match status" value="1"/>
</dbReference>
<evidence type="ECO:0000259" key="1">
    <source>
        <dbReference type="Pfam" id="PF01548"/>
    </source>
</evidence>
<dbReference type="EMBL" id="QWET01000060">
    <property type="protein sequence ID" value="RIH62699.1"/>
    <property type="molecule type" value="Genomic_DNA"/>
</dbReference>
<name>A0A399CRR1_9BACT</name>
<protein>
    <submittedName>
        <fullName evidence="3">IS110 family transposase</fullName>
    </submittedName>
</protein>
<dbReference type="NCBIfam" id="NF033542">
    <property type="entry name" value="transpos_IS110"/>
    <property type="match status" value="1"/>
</dbReference>
<comment type="caution">
    <text evidence="3">The sequence shown here is derived from an EMBL/GenBank/DDBJ whole genome shotgun (WGS) entry which is preliminary data.</text>
</comment>
<dbReference type="Pfam" id="PF02371">
    <property type="entry name" value="Transposase_20"/>
    <property type="match status" value="1"/>
</dbReference>
<dbReference type="AlphaFoldDB" id="A0A399CRR1"/>
<sequence>MKKDFIQFDQVVERGAGMDVHKEIIVVTIRGKGIKTQTKSFKTFTSSLTKLQEWLKKYGITHLAMESTGVYWKPVFNVLGDDFTIILVNARHVRNVPGHKTDKKDSKWLAKLLLSGLLKGSFIPEKEIRDLRDLVRTKTQLTREISSAKNRFIKFMESANIKLSSVLTNVFCVSGQKIISEILKGDYKPERLLYHVHGRVKAPREDIIEALRGKLDDHYRFMMKTMLEHIANTEGVIAQIDEQIQQKTEKHKEFLDLLETIPGVGRDGAVCIIAEIGTDMEAFVSHKHLASWAGMCPGNNESAGKNKSGRITYGNAFLRAFLVQMAWGAARTKNTYLSSKYKSLVGRRGKKRAVIAVGHKILIAAYFIIKNKVGYNELGEDYLSNFRKDKLVEYYKKQLEKLEPNVDFDNEAA</sequence>
<proteinExistence type="predicted"/>
<dbReference type="RefSeq" id="WP_119352353.1">
    <property type="nucleotide sequence ID" value="NZ_QWET01000060.1"/>
</dbReference>
<accession>A0A399CRR1</accession>
<feature type="domain" description="Transposase IS110-like N-terminal" evidence="1">
    <location>
        <begin position="16"/>
        <end position="159"/>
    </location>
</feature>
<evidence type="ECO:0000313" key="3">
    <source>
        <dbReference type="EMBL" id="RIH62699.1"/>
    </source>
</evidence>
<dbReference type="GO" id="GO:0006313">
    <property type="term" value="P:DNA transposition"/>
    <property type="evidence" value="ECO:0007669"/>
    <property type="project" value="InterPro"/>
</dbReference>
<reference evidence="3 4" key="1">
    <citation type="journal article" date="2015" name="Int. J. Syst. Evol. Microbiol.">
        <title>Mariniphaga sediminis sp. nov., isolated from coastal sediment.</title>
        <authorList>
            <person name="Wang F.Q."/>
            <person name="Shen Q.Y."/>
            <person name="Chen G.J."/>
            <person name="Du Z.J."/>
        </authorList>
    </citation>
    <scope>NUCLEOTIDE SEQUENCE [LARGE SCALE GENOMIC DNA]</scope>
    <source>
        <strain evidence="3 4">SY21</strain>
    </source>
</reference>
<dbReference type="GO" id="GO:0003677">
    <property type="term" value="F:DNA binding"/>
    <property type="evidence" value="ECO:0007669"/>
    <property type="project" value="InterPro"/>
</dbReference>